<proteinExistence type="predicted"/>
<sequence>MGSSSRPGSRVVREIDHDSFEIDDVTYVIRELVWNGIDGRSYDLHRVADDVVLTEDKSFNAYPTNAQVAEVLTRHGVDVELEVCVFCEDDVLLATAHRHGRGWVGDSCCWDERLRATE</sequence>
<dbReference type="EMBL" id="FMZZ01000013">
    <property type="protein sequence ID" value="SDD55065.1"/>
    <property type="molecule type" value="Genomic_DNA"/>
</dbReference>
<dbReference type="Proteomes" id="UP000199501">
    <property type="component" value="Unassembled WGS sequence"/>
</dbReference>
<accession>A0A1G6VQC9</accession>
<gene>
    <name evidence="1" type="ORF">SAMN05216174_1139</name>
</gene>
<organism evidence="1 2">
    <name type="scientific">Actinokineospora iranica</name>
    <dbReference type="NCBI Taxonomy" id="1271860"/>
    <lineage>
        <taxon>Bacteria</taxon>
        <taxon>Bacillati</taxon>
        <taxon>Actinomycetota</taxon>
        <taxon>Actinomycetes</taxon>
        <taxon>Pseudonocardiales</taxon>
        <taxon>Pseudonocardiaceae</taxon>
        <taxon>Actinokineospora</taxon>
    </lineage>
</organism>
<name>A0A1G6VQC9_9PSEU</name>
<dbReference type="AlphaFoldDB" id="A0A1G6VQC9"/>
<evidence type="ECO:0000313" key="1">
    <source>
        <dbReference type="EMBL" id="SDD55065.1"/>
    </source>
</evidence>
<protein>
    <submittedName>
        <fullName evidence="1">Uncharacterized protein</fullName>
    </submittedName>
</protein>
<reference evidence="2" key="1">
    <citation type="submission" date="2016-10" db="EMBL/GenBank/DDBJ databases">
        <authorList>
            <person name="Varghese N."/>
            <person name="Submissions S."/>
        </authorList>
    </citation>
    <scope>NUCLEOTIDE SEQUENCE [LARGE SCALE GENOMIC DNA]</scope>
    <source>
        <strain evidence="2">IBRC-M 10403</strain>
    </source>
</reference>
<evidence type="ECO:0000313" key="2">
    <source>
        <dbReference type="Proteomes" id="UP000199501"/>
    </source>
</evidence>
<keyword evidence="2" id="KW-1185">Reference proteome</keyword>